<evidence type="ECO:0000256" key="6">
    <source>
        <dbReference type="ARBA" id="ARBA00022771"/>
    </source>
</evidence>
<dbReference type="FunCoup" id="G3ARC4">
    <property type="interactions" value="43"/>
</dbReference>
<dbReference type="Gene3D" id="3.30.40.10">
    <property type="entry name" value="Zinc/RING finger domain, C3HC4 (zinc finger)"/>
    <property type="match status" value="1"/>
</dbReference>
<keyword evidence="6 10" id="KW-0863">Zinc-finger</keyword>
<evidence type="ECO:0000256" key="8">
    <source>
        <dbReference type="ARBA" id="ARBA00022833"/>
    </source>
</evidence>
<dbReference type="PROSITE" id="PS51044">
    <property type="entry name" value="ZF_SP_RING"/>
    <property type="match status" value="1"/>
</dbReference>
<dbReference type="InterPro" id="IPR013083">
    <property type="entry name" value="Znf_RING/FYVE/PHD"/>
</dbReference>
<comment type="subcellular location">
    <subcellularLocation>
        <location evidence="1">Nucleus</location>
    </subcellularLocation>
</comment>
<feature type="domain" description="SP-RING-type" evidence="11">
    <location>
        <begin position="181"/>
        <end position="267"/>
    </location>
</feature>
<dbReference type="Proteomes" id="UP000000709">
    <property type="component" value="Unassembled WGS sequence"/>
</dbReference>
<organism evidence="13">
    <name type="scientific">Spathaspora passalidarum (strain NRRL Y-27907 / 11-Y1)</name>
    <dbReference type="NCBI Taxonomy" id="619300"/>
    <lineage>
        <taxon>Eukaryota</taxon>
        <taxon>Fungi</taxon>
        <taxon>Dikarya</taxon>
        <taxon>Ascomycota</taxon>
        <taxon>Saccharomycotina</taxon>
        <taxon>Pichiomycetes</taxon>
        <taxon>Debaryomycetaceae</taxon>
        <taxon>Spathaspora</taxon>
    </lineage>
</organism>
<dbReference type="OrthoDB" id="756301at2759"/>
<evidence type="ECO:0000256" key="3">
    <source>
        <dbReference type="ARBA" id="ARBA00008212"/>
    </source>
</evidence>
<evidence type="ECO:0000256" key="2">
    <source>
        <dbReference type="ARBA" id="ARBA00004718"/>
    </source>
</evidence>
<evidence type="ECO:0000256" key="5">
    <source>
        <dbReference type="ARBA" id="ARBA00022723"/>
    </source>
</evidence>
<dbReference type="InterPro" id="IPR026846">
    <property type="entry name" value="Nse2(Mms21)"/>
</dbReference>
<dbReference type="CDD" id="cd16651">
    <property type="entry name" value="SPL-RING_NSE2"/>
    <property type="match status" value="1"/>
</dbReference>
<dbReference type="Pfam" id="PF11789">
    <property type="entry name" value="zf-Nse"/>
    <property type="match status" value="1"/>
</dbReference>
<keyword evidence="4" id="KW-0808">Transferase</keyword>
<keyword evidence="7" id="KW-0833">Ubl conjugation pathway</keyword>
<dbReference type="PANTHER" id="PTHR21330">
    <property type="entry name" value="E3 SUMO-PROTEIN LIGASE NSE2"/>
    <property type="match status" value="1"/>
</dbReference>
<dbReference type="GO" id="GO:0000724">
    <property type="term" value="P:double-strand break repair via homologous recombination"/>
    <property type="evidence" value="ECO:0007669"/>
    <property type="project" value="InterPro"/>
</dbReference>
<dbReference type="GO" id="GO:0030915">
    <property type="term" value="C:Smc5-Smc6 complex"/>
    <property type="evidence" value="ECO:0007669"/>
    <property type="project" value="InterPro"/>
</dbReference>
<keyword evidence="8" id="KW-0862">Zinc</keyword>
<dbReference type="AlphaFoldDB" id="G3ARC4"/>
<dbReference type="UniPathway" id="UPA00886"/>
<evidence type="ECO:0000256" key="9">
    <source>
        <dbReference type="ARBA" id="ARBA00023242"/>
    </source>
</evidence>
<evidence type="ECO:0000313" key="12">
    <source>
        <dbReference type="EMBL" id="EGW31731.1"/>
    </source>
</evidence>
<comment type="similarity">
    <text evidence="3">Belongs to the NSE2 family.</text>
</comment>
<dbReference type="GO" id="GO:0005634">
    <property type="term" value="C:nucleus"/>
    <property type="evidence" value="ECO:0007669"/>
    <property type="project" value="UniProtKB-SubCell"/>
</dbReference>
<dbReference type="PANTHER" id="PTHR21330:SF1">
    <property type="entry name" value="E3 SUMO-PROTEIN LIGASE NSE2"/>
    <property type="match status" value="1"/>
</dbReference>
<name>G3ARC4_SPAPN</name>
<gene>
    <name evidence="12" type="ORF">SPAPADRAFT_62332</name>
</gene>
<dbReference type="RefSeq" id="XP_007376509.1">
    <property type="nucleotide sequence ID" value="XM_007376447.1"/>
</dbReference>
<reference evidence="12 13" key="1">
    <citation type="journal article" date="2011" name="Proc. Natl. Acad. Sci. U.S.A.">
        <title>Comparative genomics of xylose-fermenting fungi for enhanced biofuel production.</title>
        <authorList>
            <person name="Wohlbach D.J."/>
            <person name="Kuo A."/>
            <person name="Sato T.K."/>
            <person name="Potts K.M."/>
            <person name="Salamov A.A."/>
            <person name="LaButti K.M."/>
            <person name="Sun H."/>
            <person name="Clum A."/>
            <person name="Pangilinan J.L."/>
            <person name="Lindquist E.A."/>
            <person name="Lucas S."/>
            <person name="Lapidus A."/>
            <person name="Jin M."/>
            <person name="Gunawan C."/>
            <person name="Balan V."/>
            <person name="Dale B.E."/>
            <person name="Jeffries T.W."/>
            <person name="Zinkel R."/>
            <person name="Barry K.W."/>
            <person name="Grigoriev I.V."/>
            <person name="Gasch A.P."/>
        </authorList>
    </citation>
    <scope>NUCLEOTIDE SEQUENCE [LARGE SCALE GENOMIC DNA]</scope>
    <source>
        <strain evidence="13">NRRL Y-27907 / 11-Y1</strain>
    </source>
</reference>
<keyword evidence="9" id="KW-0539">Nucleus</keyword>
<accession>G3ARC4</accession>
<sequence length="279" mass="32732">MSDSEEEVPTMELKLPDYLPLKSELMRDFEKSFHNRTIPDIIKVQTRQIQEAAEKYIQYVLEHPQLDFDESILSSFEKSLENLIRSEFEFSKLEAIRKNPSVSAFASREESDLTLDSLESYQNITKPNFSDVIEEQYLEMKSPKYSKGYKDLIHKHKFYNYLNDILFVIRNPEDQIPDENEDEELNVSGGKISLKDPLSLNYYSDPVRSKRCKHTFERSNIEEQLKRGEASRERITHCPIAACSQVINRADLEADVLMIIRIRSFQRLHNKTRDVDTVI</sequence>
<dbReference type="GO" id="GO:0016925">
    <property type="term" value="P:protein sumoylation"/>
    <property type="evidence" value="ECO:0007669"/>
    <property type="project" value="UniProtKB-UniPathway"/>
</dbReference>
<keyword evidence="13" id="KW-1185">Reference proteome</keyword>
<evidence type="ECO:0000256" key="10">
    <source>
        <dbReference type="PROSITE-ProRule" id="PRU00452"/>
    </source>
</evidence>
<keyword evidence="5" id="KW-0479">Metal-binding</keyword>
<dbReference type="GO" id="GO:0008270">
    <property type="term" value="F:zinc ion binding"/>
    <property type="evidence" value="ECO:0007669"/>
    <property type="project" value="UniProtKB-KW"/>
</dbReference>
<dbReference type="GeneID" id="18874274"/>
<dbReference type="InParanoid" id="G3ARC4"/>
<dbReference type="SUPFAM" id="SSF57850">
    <property type="entry name" value="RING/U-box"/>
    <property type="match status" value="1"/>
</dbReference>
<evidence type="ECO:0000259" key="11">
    <source>
        <dbReference type="PROSITE" id="PS51044"/>
    </source>
</evidence>
<evidence type="ECO:0000313" key="13">
    <source>
        <dbReference type="Proteomes" id="UP000000709"/>
    </source>
</evidence>
<dbReference type="eggNOG" id="KOG2979">
    <property type="taxonomic scope" value="Eukaryota"/>
</dbReference>
<comment type="pathway">
    <text evidence="2">Protein modification; protein sumoylation.</text>
</comment>
<dbReference type="KEGG" id="spaa:SPAPADRAFT_62332"/>
<evidence type="ECO:0000256" key="7">
    <source>
        <dbReference type="ARBA" id="ARBA00022786"/>
    </source>
</evidence>
<dbReference type="OMA" id="IELICPI"/>
<dbReference type="GO" id="GO:0061665">
    <property type="term" value="F:SUMO ligase activity"/>
    <property type="evidence" value="ECO:0007669"/>
    <property type="project" value="TreeGrafter"/>
</dbReference>
<dbReference type="STRING" id="619300.G3ARC4"/>
<dbReference type="HOGENOM" id="CLU_088986_0_0_1"/>
<dbReference type="EMBL" id="GL996503">
    <property type="protein sequence ID" value="EGW31731.1"/>
    <property type="molecule type" value="Genomic_DNA"/>
</dbReference>
<proteinExistence type="inferred from homology"/>
<dbReference type="InterPro" id="IPR004181">
    <property type="entry name" value="Znf_MIZ"/>
</dbReference>
<protein>
    <recommendedName>
        <fullName evidence="11">SP-RING-type domain-containing protein</fullName>
    </recommendedName>
</protein>
<evidence type="ECO:0000256" key="4">
    <source>
        <dbReference type="ARBA" id="ARBA00022679"/>
    </source>
</evidence>
<dbReference type="Gene3D" id="1.20.120.1010">
    <property type="match status" value="1"/>
</dbReference>
<evidence type="ECO:0000256" key="1">
    <source>
        <dbReference type="ARBA" id="ARBA00004123"/>
    </source>
</evidence>